<accession>K7XW60</accession>
<dbReference type="GeneID" id="14039083"/>
<dbReference type="RefSeq" id="YP_007016421.1">
    <property type="nucleotide sequence ID" value="NC_019559.2"/>
</dbReference>
<proteinExistence type="predicted"/>
<organismHost>
    <name type="scientific">Rattus norvegicus</name>
    <name type="common">Rat</name>
    <dbReference type="NCBI Taxonomy" id="10116"/>
</organismHost>
<reference evidence="1 2" key="2">
    <citation type="journal article" date="2015" name="J. Gen. Virol.">
        <title>The English isolate and a newly identified Berlin isolate of Rat Cytomegalovirus (RCMV) share similarities with but separate as an anciently diverged clade from Mouse CMV and the Maastricht isolate of RCMV.</title>
        <authorList>
            <person name="Geyer H."/>
            <person name="Ettinger J."/>
            <person name="Moller L."/>
            <person name="Schmolz E."/>
            <person name="Nitsche A."/>
            <person name="Brune W."/>
            <person name="Heaggans S."/>
            <person name="Sandford G.R."/>
            <person name="Hayward G.S."/>
            <person name="Voigt S."/>
        </authorList>
    </citation>
    <scope>NUCLEOTIDE SEQUENCE [LARGE SCALE GENOMIC DNA]</scope>
    <source>
        <strain evidence="1">England</strain>
    </source>
</reference>
<organism evidence="1 2">
    <name type="scientific">Rat cytomegalovirus (isolate England)</name>
    <name type="common">RCMV-E</name>
    <name type="synonym">Murid herpesvirus 8</name>
    <dbReference type="NCBI Taxonomy" id="1261657"/>
    <lineage>
        <taxon>Viruses</taxon>
        <taxon>Duplodnaviria</taxon>
        <taxon>Heunggongvirae</taxon>
        <taxon>Peploviricota</taxon>
        <taxon>Herviviricetes</taxon>
        <taxon>Herpesvirales</taxon>
        <taxon>Orthoherpesviridae</taxon>
        <taxon>Betaherpesvirinae</taxon>
        <taxon>Muromegalovirus</taxon>
        <taxon>Muromegalovirus muridbeta8</taxon>
    </lineage>
</organism>
<dbReference type="KEGG" id="vg:14039083"/>
<name>K7XW60_RCMVE</name>
<dbReference type="Proteomes" id="UP000127637">
    <property type="component" value="Segment"/>
</dbReference>
<sequence length="126" mass="13700">MSIYRSLDGAVPSCSVRGSPMSMIRGRHIYRYRVIDTAARSPPLGAVSVRVSVARGRRVTTTWAPDADGDRGANGALLRLLSPSSFFPLFSASRFSASSRGRRAAACRYHSHRRRALVGILPTGRP</sequence>
<evidence type="ECO:0000313" key="2">
    <source>
        <dbReference type="Proteomes" id="UP000127637"/>
    </source>
</evidence>
<keyword evidence="2" id="KW-1185">Reference proteome</keyword>
<gene>
    <name evidence="1" type="primary">eORF1</name>
</gene>
<protein>
    <submittedName>
        <fullName evidence="1">EORF1</fullName>
    </submittedName>
</protein>
<dbReference type="EMBL" id="JX867617">
    <property type="protein sequence ID" value="AFX83338.1"/>
    <property type="molecule type" value="Genomic_DNA"/>
</dbReference>
<reference evidence="1 2" key="1">
    <citation type="journal article" date="2012" name="J. Virol.">
        <title>Complete genome sequence of the english isolate of rat cytomegalovirus (Murid herpesvirus 8).</title>
        <authorList>
            <person name="Ettinger J."/>
            <person name="Geyer H."/>
            <person name="Nitsche A."/>
            <person name="Zimmermann A."/>
            <person name="Brune W."/>
            <person name="Sandford G.R."/>
            <person name="Hayward G.S."/>
            <person name="Voigt S."/>
        </authorList>
    </citation>
    <scope>NUCLEOTIDE SEQUENCE [LARGE SCALE GENOMIC DNA]</scope>
    <source>
        <strain evidence="1">England</strain>
    </source>
</reference>
<evidence type="ECO:0000313" key="1">
    <source>
        <dbReference type="EMBL" id="AFX83338.1"/>
    </source>
</evidence>